<evidence type="ECO:0000259" key="9">
    <source>
        <dbReference type="PROSITE" id="PS50137"/>
    </source>
</evidence>
<evidence type="ECO:0000256" key="8">
    <source>
        <dbReference type="PROSITE-ProRule" id="PRU00266"/>
    </source>
</evidence>
<feature type="domain" description="DRBM" evidence="9">
    <location>
        <begin position="279"/>
        <end position="349"/>
    </location>
</feature>
<gene>
    <name evidence="11" type="ORF">RNJ44_03781</name>
</gene>
<dbReference type="PANTHER" id="PTHR11207">
    <property type="entry name" value="RIBONUCLEASE III"/>
    <property type="match status" value="1"/>
</dbReference>
<evidence type="ECO:0000313" key="11">
    <source>
        <dbReference type="EMBL" id="KAL3233741.1"/>
    </source>
</evidence>
<dbReference type="InterPro" id="IPR044443">
    <property type="entry name" value="Ribosomal_mL44_DSRM_fung"/>
</dbReference>
<proteinExistence type="inferred from homology"/>
<dbReference type="CDD" id="cd19873">
    <property type="entry name" value="DSRM_MRPL3_like"/>
    <property type="match status" value="1"/>
</dbReference>
<keyword evidence="5" id="KW-0687">Ribonucleoprotein</keyword>
<keyword evidence="2 8" id="KW-0694">RNA-binding</keyword>
<dbReference type="PROSITE" id="PS50142">
    <property type="entry name" value="RNASE_3_2"/>
    <property type="match status" value="1"/>
</dbReference>
<comment type="similarity">
    <text evidence="6">Belongs to the ribonuclease III family. Mitochondrion-specific ribosomal protein mL44 subfamily.</text>
</comment>
<dbReference type="Gene3D" id="3.30.160.20">
    <property type="match status" value="1"/>
</dbReference>
<name>A0ABR4NXX8_9SACH</name>
<keyword evidence="4" id="KW-0496">Mitochondrion</keyword>
<evidence type="ECO:0000256" key="5">
    <source>
        <dbReference type="ARBA" id="ARBA00023274"/>
    </source>
</evidence>
<reference evidence="11 12" key="1">
    <citation type="submission" date="2024-05" db="EMBL/GenBank/DDBJ databases">
        <title>Long read based assembly of the Candida bracarensis genome reveals expanded adhesin content.</title>
        <authorList>
            <person name="Marcet-Houben M."/>
            <person name="Ksiezopolska E."/>
            <person name="Gabaldon T."/>
        </authorList>
    </citation>
    <scope>NUCLEOTIDE SEQUENCE [LARGE SCALE GENOMIC DNA]</scope>
    <source>
        <strain evidence="11 12">CBM6</strain>
    </source>
</reference>
<dbReference type="EMBL" id="JBEVYD010000004">
    <property type="protein sequence ID" value="KAL3233741.1"/>
    <property type="molecule type" value="Genomic_DNA"/>
</dbReference>
<evidence type="ECO:0000256" key="3">
    <source>
        <dbReference type="ARBA" id="ARBA00022980"/>
    </source>
</evidence>
<dbReference type="InterPro" id="IPR036389">
    <property type="entry name" value="RNase_III_sf"/>
</dbReference>
<accession>A0ABR4NXX8</accession>
<evidence type="ECO:0000256" key="6">
    <source>
        <dbReference type="ARBA" id="ARBA00024034"/>
    </source>
</evidence>
<dbReference type="PROSITE" id="PS50137">
    <property type="entry name" value="DS_RBD"/>
    <property type="match status" value="1"/>
</dbReference>
<keyword evidence="3" id="KW-0689">Ribosomal protein</keyword>
<evidence type="ECO:0000256" key="1">
    <source>
        <dbReference type="ARBA" id="ARBA00004173"/>
    </source>
</evidence>
<dbReference type="SMART" id="SM00358">
    <property type="entry name" value="DSRM"/>
    <property type="match status" value="1"/>
</dbReference>
<dbReference type="SMART" id="SM00535">
    <property type="entry name" value="RIBOc"/>
    <property type="match status" value="1"/>
</dbReference>
<dbReference type="SUPFAM" id="SSF69065">
    <property type="entry name" value="RNase III domain-like"/>
    <property type="match status" value="1"/>
</dbReference>
<dbReference type="InterPro" id="IPR000999">
    <property type="entry name" value="RNase_III_dom"/>
</dbReference>
<feature type="domain" description="RNase III" evidence="10">
    <location>
        <begin position="94"/>
        <end position="181"/>
    </location>
</feature>
<dbReference type="Pfam" id="PF22892">
    <property type="entry name" value="DSRM_MRPL44"/>
    <property type="match status" value="1"/>
</dbReference>
<dbReference type="Gene3D" id="1.10.1520.10">
    <property type="entry name" value="Ribonuclease III domain"/>
    <property type="match status" value="1"/>
</dbReference>
<evidence type="ECO:0000256" key="4">
    <source>
        <dbReference type="ARBA" id="ARBA00023128"/>
    </source>
</evidence>
<sequence>MFMQIPSLARNCTGAVRYLRSFASVRQLSTATSKVDTAELDRYRVYYNGLKKVVDEIPEEVAVKSPALIALHRRLNLPQEFTYSSLARCLTCRTADLPSRIANPFSSSSNYMSKAGDCVVPTKKGLDNHGLNIFGKNLLTYEVTQFLIKKYPRLPIAVLNAAVDAYLSQSVLANIGKTWGIEPENTPVVQRYLANEPYSVTLGKLRFFNNSLNREDGLILLSAQNFSEDAAYSLAVRSIIAALWSSTQNTPKSDSAVKFIHDHILSRKLDVTKIFMFENPTRELAALCRRETLEKPISKLIAESGRHSKAPVFIVGVFSGGEKLGEGYGASLKEAKARAASDALLKWYCYEPTTEQSLVIDHGAVIV</sequence>
<dbReference type="SUPFAM" id="SSF54768">
    <property type="entry name" value="dsRNA-binding domain-like"/>
    <property type="match status" value="1"/>
</dbReference>
<evidence type="ECO:0000259" key="10">
    <source>
        <dbReference type="PROSITE" id="PS50142"/>
    </source>
</evidence>
<dbReference type="Proteomes" id="UP001623330">
    <property type="component" value="Unassembled WGS sequence"/>
</dbReference>
<protein>
    <recommendedName>
        <fullName evidence="7">Large ribosomal subunit protein mL44</fullName>
    </recommendedName>
</protein>
<comment type="subcellular location">
    <subcellularLocation>
        <location evidence="1">Mitochondrion</location>
    </subcellularLocation>
</comment>
<evidence type="ECO:0000256" key="2">
    <source>
        <dbReference type="ARBA" id="ARBA00022884"/>
    </source>
</evidence>
<evidence type="ECO:0000313" key="12">
    <source>
        <dbReference type="Proteomes" id="UP001623330"/>
    </source>
</evidence>
<dbReference type="InterPro" id="IPR044444">
    <property type="entry name" value="Ribosomal_mL44_DSRM_metazoa"/>
</dbReference>
<organism evidence="11 12">
    <name type="scientific">Nakaseomyces bracarensis</name>
    <dbReference type="NCBI Taxonomy" id="273131"/>
    <lineage>
        <taxon>Eukaryota</taxon>
        <taxon>Fungi</taxon>
        <taxon>Dikarya</taxon>
        <taxon>Ascomycota</taxon>
        <taxon>Saccharomycotina</taxon>
        <taxon>Saccharomycetes</taxon>
        <taxon>Saccharomycetales</taxon>
        <taxon>Saccharomycetaceae</taxon>
        <taxon>Nakaseomyces</taxon>
    </lineage>
</organism>
<keyword evidence="12" id="KW-1185">Reference proteome</keyword>
<dbReference type="InterPro" id="IPR014720">
    <property type="entry name" value="dsRBD_dom"/>
</dbReference>
<dbReference type="PANTHER" id="PTHR11207:SF32">
    <property type="entry name" value="LARGE RIBOSOMAL SUBUNIT PROTEIN ML44"/>
    <property type="match status" value="1"/>
</dbReference>
<comment type="caution">
    <text evidence="11">The sequence shown here is derived from an EMBL/GenBank/DDBJ whole genome shotgun (WGS) entry which is preliminary data.</text>
</comment>
<evidence type="ECO:0000256" key="7">
    <source>
        <dbReference type="ARBA" id="ARBA00035187"/>
    </source>
</evidence>